<comment type="similarity">
    <text evidence="2">Belongs to the MAP65/ASE1 family.</text>
</comment>
<dbReference type="Proteomes" id="UP001642360">
    <property type="component" value="Unassembled WGS sequence"/>
</dbReference>
<dbReference type="Gene3D" id="1.20.58.1520">
    <property type="match status" value="1"/>
</dbReference>
<evidence type="ECO:0000256" key="4">
    <source>
        <dbReference type="ARBA" id="ARBA00023212"/>
    </source>
</evidence>
<keyword evidence="3" id="KW-0493">Microtubule</keyword>
<comment type="subcellular location">
    <subcellularLocation>
        <location evidence="1">Cytoplasm</location>
        <location evidence="1">Cytoskeleton</location>
    </subcellularLocation>
</comment>
<name>A0ABC8RDQ8_9AQUA</name>
<dbReference type="InterPro" id="IPR007145">
    <property type="entry name" value="MAP65_Ase1_PRC1"/>
</dbReference>
<feature type="coiled-coil region" evidence="5">
    <location>
        <begin position="292"/>
        <end position="322"/>
    </location>
</feature>
<protein>
    <submittedName>
        <fullName evidence="6">Uncharacterized protein</fullName>
    </submittedName>
</protein>
<sequence length="576" mass="65378">MKVVVGQQFVVPTNSKVSLLQQPIKQDSDEELEYADNSSGVVEISSMKTTDMLNGQFTSELSESQRGAVSEVGNGGVGFIWSVSEGGHEEEWRHSVAPIPADKLFESIQPTNDELEISTQDGNVLPLSGELEPDSVMNDSDDDDIVDIRVDSAYFEKEVEATFLRAVHENVKDDHVILEVNSLRLSYNRASEDCAGALFYSMMKLALDTPHSSAILNLQHHVRAFTPSLFIQSDQNLGSLKGELRAILPQVEEMRKRKCDRSNQFIEVLEQIHQIRSEIYRSTAYTPSNTVVDETDLSLKKLEELHRELQALQKEKSDRLTQVLDHLNTLNSLCLVLGVDFQQTVNEVHSSLSKSEGTKNICNDTIEQLAATIQRLQEVKIQRMQQLQDLATSMLELWNLMDTPVAEQQMFQKVTCNIVASEHEITEPNMLSINFINYVEAEVSRLEELKARKMKEIVLKKMSELEEICRKTHMIPEPEDSMEFAIEAIESAVDPSSILEQIELRIAKVKDEAFSRKEILEKVEKWMVACEEECWLEEYCRDENRYNAGRGAHLTLKRAEKARTLVNKLPGTVHHT</sequence>
<accession>A0ABC8RDQ8</accession>
<keyword evidence="5" id="KW-0175">Coiled coil</keyword>
<dbReference type="Gene3D" id="1.25.40.180">
    <property type="match status" value="1"/>
</dbReference>
<keyword evidence="4" id="KW-0963">Cytoplasm</keyword>
<comment type="caution">
    <text evidence="6">The sequence shown here is derived from an EMBL/GenBank/DDBJ whole genome shotgun (WGS) entry which is preliminary data.</text>
</comment>
<gene>
    <name evidence="6" type="ORF">ILEXP_LOCUS10798</name>
</gene>
<keyword evidence="4" id="KW-0206">Cytoskeleton</keyword>
<evidence type="ECO:0000256" key="2">
    <source>
        <dbReference type="ARBA" id="ARBA00006187"/>
    </source>
</evidence>
<dbReference type="SUPFAM" id="SSF48371">
    <property type="entry name" value="ARM repeat"/>
    <property type="match status" value="1"/>
</dbReference>
<dbReference type="PANTHER" id="PTHR19321:SF7">
    <property type="entry name" value="65-KDA MICROTUBULE-ASSOCIATED PROTEIN 3"/>
    <property type="match status" value="1"/>
</dbReference>
<proteinExistence type="inferred from homology"/>
<dbReference type="GO" id="GO:0005874">
    <property type="term" value="C:microtubule"/>
    <property type="evidence" value="ECO:0007669"/>
    <property type="project" value="UniProtKB-KW"/>
</dbReference>
<dbReference type="EMBL" id="CAUOFW020001280">
    <property type="protein sequence ID" value="CAK9143101.1"/>
    <property type="molecule type" value="Genomic_DNA"/>
</dbReference>
<evidence type="ECO:0000313" key="6">
    <source>
        <dbReference type="EMBL" id="CAK9143101.1"/>
    </source>
</evidence>
<reference evidence="6 7" key="1">
    <citation type="submission" date="2024-02" db="EMBL/GenBank/DDBJ databases">
        <authorList>
            <person name="Vignale AGUSTIN F."/>
            <person name="Sosa J E."/>
            <person name="Modenutti C."/>
        </authorList>
    </citation>
    <scope>NUCLEOTIDE SEQUENCE [LARGE SCALE GENOMIC DNA]</scope>
</reference>
<dbReference type="PANTHER" id="PTHR19321">
    <property type="entry name" value="PROTEIN REGULATOR OF CYTOKINESIS 1 PRC1-RELATED"/>
    <property type="match status" value="1"/>
</dbReference>
<evidence type="ECO:0000256" key="1">
    <source>
        <dbReference type="ARBA" id="ARBA00004245"/>
    </source>
</evidence>
<organism evidence="6 7">
    <name type="scientific">Ilex paraguariensis</name>
    <name type="common">yerba mate</name>
    <dbReference type="NCBI Taxonomy" id="185542"/>
    <lineage>
        <taxon>Eukaryota</taxon>
        <taxon>Viridiplantae</taxon>
        <taxon>Streptophyta</taxon>
        <taxon>Embryophyta</taxon>
        <taxon>Tracheophyta</taxon>
        <taxon>Spermatophyta</taxon>
        <taxon>Magnoliopsida</taxon>
        <taxon>eudicotyledons</taxon>
        <taxon>Gunneridae</taxon>
        <taxon>Pentapetalae</taxon>
        <taxon>asterids</taxon>
        <taxon>campanulids</taxon>
        <taxon>Aquifoliales</taxon>
        <taxon>Aquifoliaceae</taxon>
        <taxon>Ilex</taxon>
    </lineage>
</organism>
<evidence type="ECO:0000313" key="7">
    <source>
        <dbReference type="Proteomes" id="UP001642360"/>
    </source>
</evidence>
<dbReference type="Pfam" id="PF03999">
    <property type="entry name" value="MAP65_ASE1"/>
    <property type="match status" value="1"/>
</dbReference>
<evidence type="ECO:0000256" key="5">
    <source>
        <dbReference type="SAM" id="Coils"/>
    </source>
</evidence>
<dbReference type="AlphaFoldDB" id="A0ABC8RDQ8"/>
<keyword evidence="7" id="KW-1185">Reference proteome</keyword>
<dbReference type="InterPro" id="IPR016024">
    <property type="entry name" value="ARM-type_fold"/>
</dbReference>
<evidence type="ECO:0000256" key="3">
    <source>
        <dbReference type="ARBA" id="ARBA00022701"/>
    </source>
</evidence>